<dbReference type="InterPro" id="IPR010982">
    <property type="entry name" value="Lambda_DNA-bd_dom_sf"/>
</dbReference>
<dbReference type="PROSITE" id="PS50932">
    <property type="entry name" value="HTH_LACI_2"/>
    <property type="match status" value="1"/>
</dbReference>
<evidence type="ECO:0000313" key="5">
    <source>
        <dbReference type="EMBL" id="MBO3085944.1"/>
    </source>
</evidence>
<evidence type="ECO:0000256" key="2">
    <source>
        <dbReference type="ARBA" id="ARBA00023125"/>
    </source>
</evidence>
<evidence type="ECO:0000259" key="4">
    <source>
        <dbReference type="PROSITE" id="PS50932"/>
    </source>
</evidence>
<dbReference type="EMBL" id="JAGFBM010000009">
    <property type="protein sequence ID" value="MBO3085944.1"/>
    <property type="molecule type" value="Genomic_DNA"/>
</dbReference>
<dbReference type="GO" id="GO:0003677">
    <property type="term" value="F:DNA binding"/>
    <property type="evidence" value="ECO:0007669"/>
    <property type="project" value="UniProtKB-KW"/>
</dbReference>
<dbReference type="Gene3D" id="3.40.50.2300">
    <property type="match status" value="2"/>
</dbReference>
<reference evidence="5 6" key="1">
    <citation type="submission" date="2021-03" db="EMBL/GenBank/DDBJ databases">
        <title>novel species in genus Cellulomonas.</title>
        <authorList>
            <person name="Zhang G."/>
        </authorList>
    </citation>
    <scope>NUCLEOTIDE SEQUENCE [LARGE SCALE GENOMIC DNA]</scope>
    <source>
        <strain evidence="6">zg-ZUI188</strain>
    </source>
</reference>
<dbReference type="Proteomes" id="UP000678317">
    <property type="component" value="Unassembled WGS sequence"/>
</dbReference>
<dbReference type="InterPro" id="IPR028082">
    <property type="entry name" value="Peripla_BP_I"/>
</dbReference>
<keyword evidence="6" id="KW-1185">Reference proteome</keyword>
<organism evidence="5 6">
    <name type="scientific">Cellulomonas fengjieae</name>
    <dbReference type="NCBI Taxonomy" id="2819978"/>
    <lineage>
        <taxon>Bacteria</taxon>
        <taxon>Bacillati</taxon>
        <taxon>Actinomycetota</taxon>
        <taxon>Actinomycetes</taxon>
        <taxon>Micrococcales</taxon>
        <taxon>Cellulomonadaceae</taxon>
        <taxon>Cellulomonas</taxon>
    </lineage>
</organism>
<dbReference type="RefSeq" id="WP_208290135.1">
    <property type="nucleotide sequence ID" value="NZ_CP074404.1"/>
</dbReference>
<keyword evidence="2 5" id="KW-0238">DNA-binding</keyword>
<keyword evidence="3" id="KW-0804">Transcription</keyword>
<feature type="domain" description="HTH lacI-type" evidence="4">
    <location>
        <begin position="9"/>
        <end position="63"/>
    </location>
</feature>
<keyword evidence="1" id="KW-0805">Transcription regulation</keyword>
<dbReference type="SUPFAM" id="SSF53822">
    <property type="entry name" value="Periplasmic binding protein-like I"/>
    <property type="match status" value="1"/>
</dbReference>
<name>A0ABS3SJL3_9CELL</name>
<dbReference type="PANTHER" id="PTHR30146:SF155">
    <property type="entry name" value="ALANINE RACEMASE"/>
    <property type="match status" value="1"/>
</dbReference>
<dbReference type="PANTHER" id="PTHR30146">
    <property type="entry name" value="LACI-RELATED TRANSCRIPTIONAL REPRESSOR"/>
    <property type="match status" value="1"/>
</dbReference>
<dbReference type="CDD" id="cd06267">
    <property type="entry name" value="PBP1_LacI_sugar_binding-like"/>
    <property type="match status" value="1"/>
</dbReference>
<evidence type="ECO:0000313" key="6">
    <source>
        <dbReference type="Proteomes" id="UP000678317"/>
    </source>
</evidence>
<proteinExistence type="predicted"/>
<dbReference type="Gene3D" id="1.10.260.40">
    <property type="entry name" value="lambda repressor-like DNA-binding domains"/>
    <property type="match status" value="1"/>
</dbReference>
<accession>A0ABS3SJL3</accession>
<dbReference type="InterPro" id="IPR046335">
    <property type="entry name" value="LacI/GalR-like_sensor"/>
</dbReference>
<dbReference type="Pfam" id="PF00356">
    <property type="entry name" value="LacI"/>
    <property type="match status" value="1"/>
</dbReference>
<evidence type="ECO:0000256" key="1">
    <source>
        <dbReference type="ARBA" id="ARBA00023015"/>
    </source>
</evidence>
<evidence type="ECO:0000256" key="3">
    <source>
        <dbReference type="ARBA" id="ARBA00023163"/>
    </source>
</evidence>
<dbReference type="Pfam" id="PF13377">
    <property type="entry name" value="Peripla_BP_3"/>
    <property type="match status" value="1"/>
</dbReference>
<gene>
    <name evidence="5" type="ORF">J4035_14980</name>
</gene>
<dbReference type="CDD" id="cd01392">
    <property type="entry name" value="HTH_LacI"/>
    <property type="match status" value="1"/>
</dbReference>
<protein>
    <submittedName>
        <fullName evidence="5">LacI family DNA-binding transcriptional regulator</fullName>
    </submittedName>
</protein>
<dbReference type="SMART" id="SM00354">
    <property type="entry name" value="HTH_LACI"/>
    <property type="match status" value="1"/>
</dbReference>
<dbReference type="SUPFAM" id="SSF47413">
    <property type="entry name" value="lambda repressor-like DNA-binding domains"/>
    <property type="match status" value="1"/>
</dbReference>
<comment type="caution">
    <text evidence="5">The sequence shown here is derived from an EMBL/GenBank/DDBJ whole genome shotgun (WGS) entry which is preliminary data.</text>
</comment>
<sequence length="345" mass="37235">MPPAKRRRVTISDVAALAGVSKGAVSRSFNGAERLPASTVKRIHDAADQLGWRPNAAARAIKGAPAHTIGFVLQRDPDLLGLDPFFPLFLAGLERVLSQNAYSITIRFVSDATEEARCYKDWVAEGRVDAFIVSDLRDDDPRFAMLDDLGSAAVVIGEPPADVHRPSVFHTSDECIEEVLEGWITRGHTRIAHVMGDPNLQHARRRRDVWARVLERHGLSTDALAVGGFTEPGSAEATRELLTAAERPTAIFYANDIMAAAGMRVMSELGLQTGSDVAVFGFDGIPLGPYLSPPLATIACDYIELGSIAGQVLLEELAGRPADPERRTLPARFVERASYGADAAS</sequence>
<dbReference type="InterPro" id="IPR000843">
    <property type="entry name" value="HTH_LacI"/>
</dbReference>